<dbReference type="PANTHER" id="PTHR34105:SF1">
    <property type="entry name" value="PROLINE-, GLUTAMIC ACID- AND LEUCINE-RICH PROTEIN 1"/>
    <property type="match status" value="1"/>
</dbReference>
<accession>A0A1B8GA33</accession>
<dbReference type="Pfam" id="PF08167">
    <property type="entry name" value="RIX1"/>
    <property type="match status" value="1"/>
</dbReference>
<dbReference type="SUPFAM" id="SSF48371">
    <property type="entry name" value="ARM repeat"/>
    <property type="match status" value="1"/>
</dbReference>
<reference evidence="7 8" key="1">
    <citation type="submission" date="2016-03" db="EMBL/GenBank/DDBJ databases">
        <title>Comparative genomics of Pseudogymnoascus destructans, the fungus causing white-nose syndrome of bats.</title>
        <authorList>
            <person name="Palmer J.M."/>
            <person name="Drees K.P."/>
            <person name="Foster J.T."/>
            <person name="Lindner D.L."/>
        </authorList>
    </citation>
    <scope>NUCLEOTIDE SEQUENCE [LARGE SCALE GENOMIC DNA]</scope>
    <source>
        <strain evidence="7 8">UAMH 10579</strain>
    </source>
</reference>
<gene>
    <name evidence="7" type="ORF">VE01_09691</name>
</gene>
<dbReference type="InterPro" id="IPR012583">
    <property type="entry name" value="RIX1_N"/>
</dbReference>
<dbReference type="InterPro" id="IPR016024">
    <property type="entry name" value="ARM-type_fold"/>
</dbReference>
<dbReference type="Proteomes" id="UP000091956">
    <property type="component" value="Unassembled WGS sequence"/>
</dbReference>
<dbReference type="PANTHER" id="PTHR34105">
    <property type="entry name" value="PROLINE-, GLUTAMIC ACID- AND LEUCINE-RICH PROTEIN 1"/>
    <property type="match status" value="1"/>
</dbReference>
<proteinExistence type="inferred from homology"/>
<comment type="similarity">
    <text evidence="2">Belongs to the RIX1/PELP1 family.</text>
</comment>
<organism evidence="7 8">
    <name type="scientific">Pseudogymnoascus verrucosus</name>
    <dbReference type="NCBI Taxonomy" id="342668"/>
    <lineage>
        <taxon>Eukaryota</taxon>
        <taxon>Fungi</taxon>
        <taxon>Dikarya</taxon>
        <taxon>Ascomycota</taxon>
        <taxon>Pezizomycotina</taxon>
        <taxon>Leotiomycetes</taxon>
        <taxon>Thelebolales</taxon>
        <taxon>Thelebolaceae</taxon>
        <taxon>Pseudogymnoascus</taxon>
    </lineage>
</organism>
<feature type="domain" description="Pre-rRNA-processing protein RIX1 N-terminal" evidence="6">
    <location>
        <begin position="7"/>
        <end position="214"/>
    </location>
</feature>
<dbReference type="GO" id="GO:0006364">
    <property type="term" value="P:rRNA processing"/>
    <property type="evidence" value="ECO:0007669"/>
    <property type="project" value="TreeGrafter"/>
</dbReference>
<comment type="subcellular location">
    <subcellularLocation>
        <location evidence="1">Nucleus</location>
    </subcellularLocation>
</comment>
<evidence type="ECO:0000313" key="8">
    <source>
        <dbReference type="Proteomes" id="UP000091956"/>
    </source>
</evidence>
<sequence length="749" mass="81311">MSIPPELRVLNHQLSTVPTAQLPQITPLLLRNVLRCQGPLSAPSTNAAKDDSSEASAVHTLKTHVSRLLFGKSAEGRFAAIILAKGIIDVGGWEVLRGALKWVQGLLAILTKPDPVASKRLCIITLTSIFVKTHQYQSIVREITTPHLSPFVTSCLALVSSKSTGKVLEVPASLTEAVLDAFSTLMPRHPAIFRPFANQIRQVTRVYVAPTFCDGFFVPESLKESARSLAVLLHQTAPKNTSGEEWGKNVRELVKEIHATTDQVYRAVVEDWESAAGYVPQPIDVNEELHGGGKSKDDYPAWTGIDAGLERLQGLLGYLEEHFRHHTATAVTVPLGIIDDLLTRLMSIAAPQPSKNGSGQGGMRLHPAISREEREGLWSGLPQTYVGVMEVYGILIERLQHNFTSLAQGCLEQITWTFRSGKQDEQYRAKAYDVIAAILPLCASGLPKPSIDRMTSVIVACCKELRTVEEVVPAIALKDSSGKATSNGVANADSFLKNKSILSSADVHDTTVVSSAKALLPLFFTLIPQQHLEAYTRAELDRTAILSHHKEAMLASVLSPFLGRNGKSLPSILPHLCRAYPRDAAVEALLRPRLPVIRQSGPVMGAPLEEELEEDDDVAMDDLQPVDEQEELLENIVNTTATSMSTSNDATSTDAPITSTKTREQETNHWGTSTSATNKVYTSKEPQGKDVAAPAASISEGAPRAETTTRTTVQSTTTTATVDAVEEEDSDDESVHLEAGLSDSEEEEE</sequence>
<dbReference type="GeneID" id="28843077"/>
<feature type="region of interest" description="Disordered" evidence="5">
    <location>
        <begin position="640"/>
        <end position="749"/>
    </location>
</feature>
<dbReference type="AlphaFoldDB" id="A0A1B8GA33"/>
<reference evidence="8" key="2">
    <citation type="journal article" date="2018" name="Nat. Commun.">
        <title>Extreme sensitivity to ultraviolet light in the fungal pathogen causing white-nose syndrome of bats.</title>
        <authorList>
            <person name="Palmer J.M."/>
            <person name="Drees K.P."/>
            <person name="Foster J.T."/>
            <person name="Lindner D.L."/>
        </authorList>
    </citation>
    <scope>NUCLEOTIDE SEQUENCE [LARGE SCALE GENOMIC DNA]</scope>
    <source>
        <strain evidence="8">UAMH 10579</strain>
    </source>
</reference>
<dbReference type="EMBL" id="KV460263">
    <property type="protein sequence ID" value="OBT92705.1"/>
    <property type="molecule type" value="Genomic_DNA"/>
</dbReference>
<evidence type="ECO:0000259" key="6">
    <source>
        <dbReference type="Pfam" id="PF08167"/>
    </source>
</evidence>
<evidence type="ECO:0000256" key="3">
    <source>
        <dbReference type="ARBA" id="ARBA00021502"/>
    </source>
</evidence>
<name>A0A1B8GA33_9PEZI</name>
<dbReference type="RefSeq" id="XP_018126438.1">
    <property type="nucleotide sequence ID" value="XM_018279103.2"/>
</dbReference>
<evidence type="ECO:0000256" key="4">
    <source>
        <dbReference type="ARBA" id="ARBA00023242"/>
    </source>
</evidence>
<evidence type="ECO:0000256" key="1">
    <source>
        <dbReference type="ARBA" id="ARBA00004123"/>
    </source>
</evidence>
<feature type="compositionally biased region" description="Low complexity" evidence="5">
    <location>
        <begin position="705"/>
        <end position="723"/>
    </location>
</feature>
<protein>
    <recommendedName>
        <fullName evidence="3">Pre-rRNA-processing protein RIX1</fullName>
    </recommendedName>
</protein>
<evidence type="ECO:0000256" key="5">
    <source>
        <dbReference type="SAM" id="MobiDB-lite"/>
    </source>
</evidence>
<feature type="compositionally biased region" description="Polar residues" evidence="5">
    <location>
        <begin position="640"/>
        <end position="660"/>
    </location>
</feature>
<dbReference type="STRING" id="342668.A0A1B8GA33"/>
<dbReference type="GO" id="GO:0005634">
    <property type="term" value="C:nucleus"/>
    <property type="evidence" value="ECO:0007669"/>
    <property type="project" value="UniProtKB-SubCell"/>
</dbReference>
<dbReference type="OrthoDB" id="20900at2759"/>
<evidence type="ECO:0000313" key="7">
    <source>
        <dbReference type="EMBL" id="OBT92705.1"/>
    </source>
</evidence>
<feature type="compositionally biased region" description="Polar residues" evidence="5">
    <location>
        <begin position="668"/>
        <end position="685"/>
    </location>
</feature>
<evidence type="ECO:0000256" key="2">
    <source>
        <dbReference type="ARBA" id="ARBA00010511"/>
    </source>
</evidence>
<keyword evidence="8" id="KW-1185">Reference proteome</keyword>
<keyword evidence="4" id="KW-0539">Nucleus</keyword>